<accession>A0A223E3Q4</accession>
<sequence length="71" mass="8244">MIIVPNVIMNQLFCLFYGFDVPQFLMNLCLRYEKKLSMHALSRAFAFLDILGIIEKVSMSVFHLVDQYGIP</sequence>
<gene>
    <name evidence="1" type="ORF">AP3564_06200</name>
</gene>
<dbReference type="Proteomes" id="UP000214606">
    <property type="component" value="Chromosome"/>
</dbReference>
<protein>
    <submittedName>
        <fullName evidence="1">Uncharacterized protein</fullName>
    </submittedName>
</protein>
<organism evidence="1 2">
    <name type="scientific">Aeribacillus pallidus</name>
    <dbReference type="NCBI Taxonomy" id="33936"/>
    <lineage>
        <taxon>Bacteria</taxon>
        <taxon>Bacillati</taxon>
        <taxon>Bacillota</taxon>
        <taxon>Bacilli</taxon>
        <taxon>Bacillales</taxon>
        <taxon>Bacillaceae</taxon>
        <taxon>Aeribacillus</taxon>
    </lineage>
</organism>
<name>A0A223E3Q4_9BACI</name>
<dbReference type="EMBL" id="CP017703">
    <property type="protein sequence ID" value="ASS89888.1"/>
    <property type="molecule type" value="Genomic_DNA"/>
</dbReference>
<evidence type="ECO:0000313" key="2">
    <source>
        <dbReference type="Proteomes" id="UP000214606"/>
    </source>
</evidence>
<proteinExistence type="predicted"/>
<dbReference type="KEGG" id="apak:AP3564_06200"/>
<evidence type="ECO:0000313" key="1">
    <source>
        <dbReference type="EMBL" id="ASS89888.1"/>
    </source>
</evidence>
<reference evidence="1 2" key="1">
    <citation type="submission" date="2016-10" db="EMBL/GenBank/DDBJ databases">
        <title>The whole genome sequencing and assembly of Aeribacillus pallidus KCTC3564 strain.</title>
        <authorList>
            <person name="Lee Y.-J."/>
            <person name="Park M.-K."/>
            <person name="Yi H."/>
            <person name="Bahn Y.-S."/>
            <person name="Kim J.F."/>
            <person name="Lee D.-W."/>
        </authorList>
    </citation>
    <scope>NUCLEOTIDE SEQUENCE [LARGE SCALE GENOMIC DNA]</scope>
    <source>
        <strain evidence="1 2">KCTC3564</strain>
    </source>
</reference>
<dbReference type="AlphaFoldDB" id="A0A223E3Q4"/>